<dbReference type="InterPro" id="IPR052158">
    <property type="entry name" value="INH-QAR"/>
</dbReference>
<sequence>MLFYDGFMPASDSRRNMRLHIAVYAFDGVTMFHLSIPQAVFGSVARLGLADWEVGLFTTRPAPGRESPESGIDSPASIRTAEGYLLDGLSGPGLAETADVVVVPAWFADGRQAGAELCSLLESAHRRGTAVVGLCLGAIPLAEAGLLEGRRATTHWRAFEPLAHEHPEIDLDDSVLYVDHGDVLTSAGAASGLDACLHLVRSRLGADAANTVARHLVVAPHREGGQAQYIERPVPQHPRADPVGQAMAWALEHLAEPLPVDRLAGAAQMSVRSFIRAFRSATGDTPAAWVRSQRVGQAQRLLESTDLTVEQVASACGFGSAVTMRQVFSATVRAAPSAYRRRFRTRDGTAPRLENRPTAPR</sequence>
<dbReference type="CDD" id="cd03137">
    <property type="entry name" value="GATase1_AraC_1"/>
    <property type="match status" value="1"/>
</dbReference>
<feature type="region of interest" description="Disordered" evidence="3">
    <location>
        <begin position="341"/>
        <end position="361"/>
    </location>
</feature>
<dbReference type="AlphaFoldDB" id="J0XAG5"/>
<accession>J0XAG5</accession>
<evidence type="ECO:0000256" key="1">
    <source>
        <dbReference type="ARBA" id="ARBA00023015"/>
    </source>
</evidence>
<evidence type="ECO:0000256" key="2">
    <source>
        <dbReference type="ARBA" id="ARBA00023163"/>
    </source>
</evidence>
<protein>
    <submittedName>
        <fullName evidence="5">DNA-binding helix-turn-helix protein</fullName>
    </submittedName>
</protein>
<dbReference type="RefSeq" id="WP_008731189.1">
    <property type="nucleotide sequence ID" value="NZ_AKFT01000095.1"/>
</dbReference>
<dbReference type="EMBL" id="AKFT01000095">
    <property type="protein sequence ID" value="EJF45636.1"/>
    <property type="molecule type" value="Genomic_DNA"/>
</dbReference>
<dbReference type="GO" id="GO:0003700">
    <property type="term" value="F:DNA-binding transcription factor activity"/>
    <property type="evidence" value="ECO:0007669"/>
    <property type="project" value="InterPro"/>
</dbReference>
<dbReference type="eggNOG" id="COG4977">
    <property type="taxonomic scope" value="Bacteria"/>
</dbReference>
<keyword evidence="2" id="KW-0804">Transcription</keyword>
<dbReference type="InterPro" id="IPR018060">
    <property type="entry name" value="HTH_AraC"/>
</dbReference>
<name>J0XAG5_9ACTO</name>
<organism evidence="5 6">
    <name type="scientific">Actinomyces massiliensis F0489</name>
    <dbReference type="NCBI Taxonomy" id="1125718"/>
    <lineage>
        <taxon>Bacteria</taxon>
        <taxon>Bacillati</taxon>
        <taxon>Actinomycetota</taxon>
        <taxon>Actinomycetes</taxon>
        <taxon>Actinomycetales</taxon>
        <taxon>Actinomycetaceae</taxon>
        <taxon>Actinomyces</taxon>
    </lineage>
</organism>
<dbReference type="InterPro" id="IPR009057">
    <property type="entry name" value="Homeodomain-like_sf"/>
</dbReference>
<feature type="domain" description="HTH araC/xylS-type" evidence="4">
    <location>
        <begin position="244"/>
        <end position="342"/>
    </location>
</feature>
<evidence type="ECO:0000313" key="6">
    <source>
        <dbReference type="Proteomes" id="UP000002941"/>
    </source>
</evidence>
<evidence type="ECO:0000313" key="5">
    <source>
        <dbReference type="EMBL" id="EJF45636.1"/>
    </source>
</evidence>
<dbReference type="InterPro" id="IPR029062">
    <property type="entry name" value="Class_I_gatase-like"/>
</dbReference>
<keyword evidence="1" id="KW-0805">Transcription regulation</keyword>
<evidence type="ECO:0000256" key="3">
    <source>
        <dbReference type="SAM" id="MobiDB-lite"/>
    </source>
</evidence>
<gene>
    <name evidence="5" type="ORF">HMPREF1318_1981</name>
</gene>
<keyword evidence="5" id="KW-0238">DNA-binding</keyword>
<dbReference type="PROSITE" id="PS01124">
    <property type="entry name" value="HTH_ARAC_FAMILY_2"/>
    <property type="match status" value="1"/>
</dbReference>
<keyword evidence="6" id="KW-1185">Reference proteome</keyword>
<dbReference type="SUPFAM" id="SSF52317">
    <property type="entry name" value="Class I glutamine amidotransferase-like"/>
    <property type="match status" value="1"/>
</dbReference>
<reference evidence="5 6" key="1">
    <citation type="submission" date="2012-05" db="EMBL/GenBank/DDBJ databases">
        <authorList>
            <person name="Harkins D.M."/>
            <person name="Madupu R."/>
            <person name="Durkin A.S."/>
            <person name="Torralba M."/>
            <person name="Methe B."/>
            <person name="Sutton G.G."/>
            <person name="Nelson K.E."/>
        </authorList>
    </citation>
    <scope>NUCLEOTIDE SEQUENCE [LARGE SCALE GENOMIC DNA]</scope>
    <source>
        <strain evidence="5 6">F0489</strain>
    </source>
</reference>
<dbReference type="PANTHER" id="PTHR43130">
    <property type="entry name" value="ARAC-FAMILY TRANSCRIPTIONAL REGULATOR"/>
    <property type="match status" value="1"/>
</dbReference>
<dbReference type="OrthoDB" id="3194870at2"/>
<feature type="compositionally biased region" description="Basic and acidic residues" evidence="3">
    <location>
        <begin position="345"/>
        <end position="355"/>
    </location>
</feature>
<comment type="caution">
    <text evidence="5">The sequence shown here is derived from an EMBL/GenBank/DDBJ whole genome shotgun (WGS) entry which is preliminary data.</text>
</comment>
<dbReference type="PATRIC" id="fig|1125718.3.peg.1223"/>
<dbReference type="Pfam" id="PF01965">
    <property type="entry name" value="DJ-1_PfpI"/>
    <property type="match status" value="1"/>
</dbReference>
<dbReference type="GO" id="GO:0043565">
    <property type="term" value="F:sequence-specific DNA binding"/>
    <property type="evidence" value="ECO:0007669"/>
    <property type="project" value="InterPro"/>
</dbReference>
<dbReference type="Pfam" id="PF12833">
    <property type="entry name" value="HTH_18"/>
    <property type="match status" value="1"/>
</dbReference>
<dbReference type="SMART" id="SM00342">
    <property type="entry name" value="HTH_ARAC"/>
    <property type="match status" value="1"/>
</dbReference>
<proteinExistence type="predicted"/>
<dbReference type="SUPFAM" id="SSF46689">
    <property type="entry name" value="Homeodomain-like"/>
    <property type="match status" value="2"/>
</dbReference>
<dbReference type="InterPro" id="IPR002818">
    <property type="entry name" value="DJ-1/PfpI"/>
</dbReference>
<dbReference type="Gene3D" id="1.10.10.60">
    <property type="entry name" value="Homeodomain-like"/>
    <property type="match status" value="1"/>
</dbReference>
<dbReference type="Gene3D" id="3.40.50.880">
    <property type="match status" value="1"/>
</dbReference>
<dbReference type="PANTHER" id="PTHR43130:SF3">
    <property type="entry name" value="HTH-TYPE TRANSCRIPTIONAL REGULATOR RV1931C"/>
    <property type="match status" value="1"/>
</dbReference>
<dbReference type="Proteomes" id="UP000002941">
    <property type="component" value="Unassembled WGS sequence"/>
</dbReference>
<evidence type="ECO:0000259" key="4">
    <source>
        <dbReference type="PROSITE" id="PS01124"/>
    </source>
</evidence>